<protein>
    <submittedName>
        <fullName evidence="3">Uncharacterized protein</fullName>
    </submittedName>
</protein>
<gene>
    <name evidence="3" type="ORF">BT67DRAFT_17573</name>
</gene>
<proteinExistence type="predicted"/>
<accession>A0AAN6UT11</accession>
<feature type="transmembrane region" description="Helical" evidence="2">
    <location>
        <begin position="106"/>
        <end position="126"/>
    </location>
</feature>
<name>A0AAN6UT11_9PEZI</name>
<keyword evidence="2" id="KW-0812">Transmembrane</keyword>
<dbReference type="EMBL" id="MU853401">
    <property type="protein sequence ID" value="KAK4138663.1"/>
    <property type="molecule type" value="Genomic_DNA"/>
</dbReference>
<sequence length="152" mass="17000">MWPTLHSPNARLFLLRGDTAHWGLARGAPNKTLGRQEPGHSQASVTYLPDRQRGEMHADGWMQPGGFVSARPRSLADTPFPGWEARQQIWQPVVSRGSCALETPTLVATAWPVAVFSAVIVFIHTIRRHRTLGKRSWRQSPDTNSVLCQRLS</sequence>
<reference evidence="3" key="2">
    <citation type="submission" date="2023-05" db="EMBL/GenBank/DDBJ databases">
        <authorList>
            <consortium name="Lawrence Berkeley National Laboratory"/>
            <person name="Steindorff A."/>
            <person name="Hensen N."/>
            <person name="Bonometti L."/>
            <person name="Westerberg I."/>
            <person name="Brannstrom I.O."/>
            <person name="Guillou S."/>
            <person name="Cros-Aarteil S."/>
            <person name="Calhoun S."/>
            <person name="Haridas S."/>
            <person name="Kuo A."/>
            <person name="Mondo S."/>
            <person name="Pangilinan J."/>
            <person name="Riley R."/>
            <person name="Labutti K."/>
            <person name="Andreopoulos B."/>
            <person name="Lipzen A."/>
            <person name="Chen C."/>
            <person name="Yanf M."/>
            <person name="Daum C."/>
            <person name="Ng V."/>
            <person name="Clum A."/>
            <person name="Ohm R."/>
            <person name="Martin F."/>
            <person name="Silar P."/>
            <person name="Natvig D."/>
            <person name="Lalanne C."/>
            <person name="Gautier V."/>
            <person name="Ament-Velasquez S.L."/>
            <person name="Kruys A."/>
            <person name="Hutchinson M.I."/>
            <person name="Powell A.J."/>
            <person name="Barry K."/>
            <person name="Miller A.N."/>
            <person name="Grigoriev I.V."/>
            <person name="Debuchy R."/>
            <person name="Gladieux P."/>
            <person name="Thoren M.H."/>
            <person name="Johannesson H."/>
        </authorList>
    </citation>
    <scope>NUCLEOTIDE SEQUENCE</scope>
    <source>
        <strain evidence="3">CBS 123565</strain>
    </source>
</reference>
<evidence type="ECO:0000313" key="3">
    <source>
        <dbReference type="EMBL" id="KAK4138663.1"/>
    </source>
</evidence>
<keyword evidence="2" id="KW-1133">Transmembrane helix</keyword>
<feature type="region of interest" description="Disordered" evidence="1">
    <location>
        <begin position="133"/>
        <end position="152"/>
    </location>
</feature>
<feature type="compositionally biased region" description="Polar residues" evidence="1">
    <location>
        <begin position="138"/>
        <end position="152"/>
    </location>
</feature>
<keyword evidence="2" id="KW-0472">Membrane</keyword>
<evidence type="ECO:0000256" key="1">
    <source>
        <dbReference type="SAM" id="MobiDB-lite"/>
    </source>
</evidence>
<organism evidence="3 4">
    <name type="scientific">Trichocladium antarcticum</name>
    <dbReference type="NCBI Taxonomy" id="1450529"/>
    <lineage>
        <taxon>Eukaryota</taxon>
        <taxon>Fungi</taxon>
        <taxon>Dikarya</taxon>
        <taxon>Ascomycota</taxon>
        <taxon>Pezizomycotina</taxon>
        <taxon>Sordariomycetes</taxon>
        <taxon>Sordariomycetidae</taxon>
        <taxon>Sordariales</taxon>
        <taxon>Chaetomiaceae</taxon>
        <taxon>Trichocladium</taxon>
    </lineage>
</organism>
<comment type="caution">
    <text evidence="3">The sequence shown here is derived from an EMBL/GenBank/DDBJ whole genome shotgun (WGS) entry which is preliminary data.</text>
</comment>
<evidence type="ECO:0000313" key="4">
    <source>
        <dbReference type="Proteomes" id="UP001304895"/>
    </source>
</evidence>
<evidence type="ECO:0000256" key="2">
    <source>
        <dbReference type="SAM" id="Phobius"/>
    </source>
</evidence>
<keyword evidence="4" id="KW-1185">Reference proteome</keyword>
<dbReference type="Proteomes" id="UP001304895">
    <property type="component" value="Unassembled WGS sequence"/>
</dbReference>
<reference evidence="3" key="1">
    <citation type="journal article" date="2023" name="Mol. Phylogenet. Evol.">
        <title>Genome-scale phylogeny and comparative genomics of the fungal order Sordariales.</title>
        <authorList>
            <person name="Hensen N."/>
            <person name="Bonometti L."/>
            <person name="Westerberg I."/>
            <person name="Brannstrom I.O."/>
            <person name="Guillou S."/>
            <person name="Cros-Aarteil S."/>
            <person name="Calhoun S."/>
            <person name="Haridas S."/>
            <person name="Kuo A."/>
            <person name="Mondo S."/>
            <person name="Pangilinan J."/>
            <person name="Riley R."/>
            <person name="LaButti K."/>
            <person name="Andreopoulos B."/>
            <person name="Lipzen A."/>
            <person name="Chen C."/>
            <person name="Yan M."/>
            <person name="Daum C."/>
            <person name="Ng V."/>
            <person name="Clum A."/>
            <person name="Steindorff A."/>
            <person name="Ohm R.A."/>
            <person name="Martin F."/>
            <person name="Silar P."/>
            <person name="Natvig D.O."/>
            <person name="Lalanne C."/>
            <person name="Gautier V."/>
            <person name="Ament-Velasquez S.L."/>
            <person name="Kruys A."/>
            <person name="Hutchinson M.I."/>
            <person name="Powell A.J."/>
            <person name="Barry K."/>
            <person name="Miller A.N."/>
            <person name="Grigoriev I.V."/>
            <person name="Debuchy R."/>
            <person name="Gladieux P."/>
            <person name="Hiltunen Thoren M."/>
            <person name="Johannesson H."/>
        </authorList>
    </citation>
    <scope>NUCLEOTIDE SEQUENCE</scope>
    <source>
        <strain evidence="3">CBS 123565</strain>
    </source>
</reference>
<dbReference type="AlphaFoldDB" id="A0AAN6UT11"/>